<dbReference type="EMBL" id="JXRR01000022">
    <property type="protein sequence ID" value="KIL43244.1"/>
    <property type="molecule type" value="Genomic_DNA"/>
</dbReference>
<evidence type="ECO:0000256" key="1">
    <source>
        <dbReference type="SAM" id="MobiDB-lite"/>
    </source>
</evidence>
<feature type="compositionally biased region" description="Basic and acidic residues" evidence="1">
    <location>
        <begin position="13"/>
        <end position="23"/>
    </location>
</feature>
<gene>
    <name evidence="2" type="ORF">KR50_36470</name>
</gene>
<comment type="caution">
    <text evidence="2">The sequence shown here is derived from an EMBL/GenBank/DDBJ whole genome shotgun (WGS) entry which is preliminary data.</text>
</comment>
<evidence type="ECO:0000313" key="3">
    <source>
        <dbReference type="Proteomes" id="UP000031972"/>
    </source>
</evidence>
<reference evidence="2 3" key="1">
    <citation type="submission" date="2015-01" db="EMBL/GenBank/DDBJ databases">
        <title>Jeotgalibacillus campisalis genome sequencing.</title>
        <authorList>
            <person name="Goh K.M."/>
            <person name="Chan K.-G."/>
            <person name="Yaakop A.S."/>
            <person name="Ee R."/>
            <person name="Gan H.M."/>
            <person name="Chan C.S."/>
        </authorList>
    </citation>
    <scope>NUCLEOTIDE SEQUENCE [LARGE SCALE GENOMIC DNA]</scope>
    <source>
        <strain evidence="2 3">SF-57</strain>
    </source>
</reference>
<proteinExistence type="predicted"/>
<sequence length="112" mass="12066">MDTTQQNSTAWDQKVKEGSRDTKSVSTEVIESAKNGDWGITVTTEKHVPREWFPNTLKGLKILCLASGGGQQAPVLSAAGADDTVTDISKKQLEQDHKVAERDGLSLGANLE</sequence>
<evidence type="ECO:0000313" key="2">
    <source>
        <dbReference type="EMBL" id="KIL43244.1"/>
    </source>
</evidence>
<dbReference type="SUPFAM" id="SSF53335">
    <property type="entry name" value="S-adenosyl-L-methionine-dependent methyltransferases"/>
    <property type="match status" value="1"/>
</dbReference>
<name>A0A0C2RN82_9BACL</name>
<dbReference type="Proteomes" id="UP000031972">
    <property type="component" value="Unassembled WGS sequence"/>
</dbReference>
<accession>A0A0C2RN82</accession>
<dbReference type="AlphaFoldDB" id="A0A0C2RN82"/>
<protein>
    <submittedName>
        <fullName evidence="2">Uncharacterized protein</fullName>
    </submittedName>
</protein>
<feature type="region of interest" description="Disordered" evidence="1">
    <location>
        <begin position="1"/>
        <end position="27"/>
    </location>
</feature>
<feature type="region of interest" description="Disordered" evidence="1">
    <location>
        <begin position="92"/>
        <end position="112"/>
    </location>
</feature>
<keyword evidence="3" id="KW-1185">Reference proteome</keyword>
<organism evidence="2 3">
    <name type="scientific">Jeotgalibacillus campisalis</name>
    <dbReference type="NCBI Taxonomy" id="220754"/>
    <lineage>
        <taxon>Bacteria</taxon>
        <taxon>Bacillati</taxon>
        <taxon>Bacillota</taxon>
        <taxon>Bacilli</taxon>
        <taxon>Bacillales</taxon>
        <taxon>Caryophanaceae</taxon>
        <taxon>Jeotgalibacillus</taxon>
    </lineage>
</organism>
<feature type="compositionally biased region" description="Basic and acidic residues" evidence="1">
    <location>
        <begin position="92"/>
        <end position="104"/>
    </location>
</feature>
<feature type="compositionally biased region" description="Polar residues" evidence="1">
    <location>
        <begin position="1"/>
        <end position="11"/>
    </location>
</feature>
<dbReference type="PATRIC" id="fig|220754.4.peg.3657"/>
<dbReference type="InterPro" id="IPR029063">
    <property type="entry name" value="SAM-dependent_MTases_sf"/>
</dbReference>